<organism evidence="1 2">
    <name type="scientific">Agathobacter rectalis</name>
    <dbReference type="NCBI Taxonomy" id="39491"/>
    <lineage>
        <taxon>Bacteria</taxon>
        <taxon>Bacillati</taxon>
        <taxon>Bacillota</taxon>
        <taxon>Clostridia</taxon>
        <taxon>Lachnospirales</taxon>
        <taxon>Lachnospiraceae</taxon>
        <taxon>Agathobacter</taxon>
    </lineage>
</organism>
<comment type="caution">
    <text evidence="1">The sequence shown here is derived from an EMBL/GenBank/DDBJ whole genome shotgun (WGS) entry which is preliminary data.</text>
</comment>
<dbReference type="RefSeq" id="WP_117715271.1">
    <property type="nucleotide sequence ID" value="NZ_QSTI01000018.1"/>
</dbReference>
<evidence type="ECO:0000313" key="1">
    <source>
        <dbReference type="EMBL" id="RGM47197.1"/>
    </source>
</evidence>
<dbReference type="AlphaFoldDB" id="A0A3E4WYQ9"/>
<evidence type="ECO:0000313" key="2">
    <source>
        <dbReference type="Proteomes" id="UP000260717"/>
    </source>
</evidence>
<gene>
    <name evidence="1" type="ORF">DXC13_10980</name>
</gene>
<dbReference type="EMBL" id="QSTI01000018">
    <property type="protein sequence ID" value="RGM47197.1"/>
    <property type="molecule type" value="Genomic_DNA"/>
</dbReference>
<proteinExistence type="predicted"/>
<name>A0A3E4WYQ9_9FIRM</name>
<accession>A0A3E4WYQ9</accession>
<protein>
    <submittedName>
        <fullName evidence="1">Uncharacterized protein</fullName>
    </submittedName>
</protein>
<sequence>MKAIEQIYENYKASQNEETPYSEEQKREFDKLSVTLDKVFPGEIQEDYRKQQQIFDNSVAFARSSEKAGFILGFKLAMEIMQECK</sequence>
<reference evidence="1 2" key="1">
    <citation type="submission" date="2018-08" db="EMBL/GenBank/DDBJ databases">
        <title>A genome reference for cultivated species of the human gut microbiota.</title>
        <authorList>
            <person name="Zou Y."/>
            <person name="Xue W."/>
            <person name="Luo G."/>
        </authorList>
    </citation>
    <scope>NUCLEOTIDE SEQUENCE [LARGE SCALE GENOMIC DNA]</scope>
    <source>
        <strain evidence="1 2">OM08-12AT</strain>
    </source>
</reference>
<dbReference type="Proteomes" id="UP000260717">
    <property type="component" value="Unassembled WGS sequence"/>
</dbReference>